<reference evidence="8" key="1">
    <citation type="submission" date="2023-09" db="UniProtKB">
        <authorList>
            <consortium name="Ensembl"/>
        </authorList>
    </citation>
    <scope>IDENTIFICATION</scope>
</reference>
<dbReference type="GO" id="GO:0009159">
    <property type="term" value="P:deoxyribonucleoside monophosphate catabolic process"/>
    <property type="evidence" value="ECO:0007669"/>
    <property type="project" value="InterPro"/>
</dbReference>
<comment type="catalytic activity">
    <reaction evidence="5">
        <text>5-hydroxymethyl-dUMP + H2O = 5-hydroxymethyluracil + 2-deoxy-D-ribose 5-phosphate</text>
        <dbReference type="Rhea" id="RHEA:77099"/>
        <dbReference type="ChEBI" id="CHEBI:15377"/>
        <dbReference type="ChEBI" id="CHEBI:16964"/>
        <dbReference type="ChEBI" id="CHEBI:62877"/>
        <dbReference type="ChEBI" id="CHEBI:90409"/>
    </reaction>
    <physiologicalReaction direction="left-to-right" evidence="5">
        <dbReference type="Rhea" id="RHEA:77100"/>
    </physiologicalReaction>
</comment>
<dbReference type="PANTHER" id="PTHR15364:SF0">
    <property type="entry name" value="2'-DEOXYNUCLEOSIDE 5'-PHOSPHATE N-HYDROLASE 1"/>
    <property type="match status" value="1"/>
</dbReference>
<dbReference type="HAMAP" id="MF_03036">
    <property type="entry name" value="Nuc_phosphate_hydrolase"/>
    <property type="match status" value="1"/>
</dbReference>
<dbReference type="Ensembl" id="ENSBMST00010031501.1">
    <property type="protein sequence ID" value="ENSBMSP00010028611.1"/>
    <property type="gene ID" value="ENSBMSG00010020771.1"/>
</dbReference>
<dbReference type="GO" id="GO:0042803">
    <property type="term" value="F:protein homodimerization activity"/>
    <property type="evidence" value="ECO:0007669"/>
    <property type="project" value="UniProtKB-UniRule"/>
</dbReference>
<evidence type="ECO:0000256" key="4">
    <source>
        <dbReference type="ARBA" id="ARBA00023295"/>
    </source>
</evidence>
<feature type="binding site" description="in other chain" evidence="6">
    <location>
        <position position="163"/>
    </location>
    <ligand>
        <name>substrate</name>
        <note>ligand shared between homodimeric partners</note>
    </ligand>
</feature>
<dbReference type="EC" id="3.2.2.-" evidence="6"/>
<organism evidence="8">
    <name type="scientific">Balaenoptera musculus</name>
    <name type="common">Blue whale</name>
    <dbReference type="NCBI Taxonomy" id="9771"/>
    <lineage>
        <taxon>Eukaryota</taxon>
        <taxon>Metazoa</taxon>
        <taxon>Chordata</taxon>
        <taxon>Craniata</taxon>
        <taxon>Vertebrata</taxon>
        <taxon>Euteleostomi</taxon>
        <taxon>Mammalia</taxon>
        <taxon>Eutheria</taxon>
        <taxon>Laurasiatheria</taxon>
        <taxon>Artiodactyla</taxon>
        <taxon>Whippomorpha</taxon>
        <taxon>Cetacea</taxon>
        <taxon>Mysticeti</taxon>
        <taxon>Balaenopteridae</taxon>
        <taxon>Balaenoptera</taxon>
    </lineage>
</organism>
<evidence type="ECO:0000256" key="3">
    <source>
        <dbReference type="ARBA" id="ARBA00023080"/>
    </source>
</evidence>
<dbReference type="GO" id="GO:0009116">
    <property type="term" value="P:nucleoside metabolic process"/>
    <property type="evidence" value="ECO:0007669"/>
    <property type="project" value="UniProtKB-UniRule"/>
</dbReference>
<evidence type="ECO:0000256" key="6">
    <source>
        <dbReference type="HAMAP-Rule" id="MF_03036"/>
    </source>
</evidence>
<keyword evidence="2 6" id="KW-0378">Hydrolase</keyword>
<dbReference type="SUPFAM" id="SSF52309">
    <property type="entry name" value="N-(deoxy)ribosyltransferase-like"/>
    <property type="match status" value="1"/>
</dbReference>
<keyword evidence="6" id="KW-0539">Nucleus</keyword>
<comment type="subcellular location">
    <subcellularLocation>
        <location evidence="6">Cytoplasm</location>
    </subcellularLocation>
    <subcellularLocation>
        <location evidence="6">Nucleus</location>
    </subcellularLocation>
</comment>
<keyword evidence="4 6" id="KW-0326">Glycosidase</keyword>
<protein>
    <recommendedName>
        <fullName evidence="6">2'-deoxynucleoside 5'-phosphate N-hydrolase 1</fullName>
        <ecNumber evidence="6">3.2.2.-</ecNumber>
    </recommendedName>
    <alternativeName>
        <fullName evidence="6">c-Myc-responsive protein RCL</fullName>
    </alternativeName>
</protein>
<dbReference type="GO" id="GO:0005634">
    <property type="term" value="C:nucleus"/>
    <property type="evidence" value="ECO:0007669"/>
    <property type="project" value="UniProtKB-SubCell"/>
</dbReference>
<dbReference type="InterPro" id="IPR028607">
    <property type="entry name" value="DNPH1"/>
</dbReference>
<gene>
    <name evidence="6" type="primary">DNPH1</name>
    <name evidence="6" type="synonym">RCL</name>
</gene>
<dbReference type="Pfam" id="PF05014">
    <property type="entry name" value="Nuc_deoxyrib_tr"/>
    <property type="match status" value="1"/>
</dbReference>
<dbReference type="InterPro" id="IPR007710">
    <property type="entry name" value="Nucleoside_deoxyribTrfase"/>
</dbReference>
<dbReference type="GO" id="GO:0009117">
    <property type="term" value="P:nucleotide metabolic process"/>
    <property type="evidence" value="ECO:0007669"/>
    <property type="project" value="UniProtKB-KW"/>
</dbReference>
<comment type="catalytic activity">
    <reaction evidence="6">
        <text>a pyrimidine 2'-deoxyribonucleoside 5'-phosphate + H2O = a pyrimidine nucleobase + 2-deoxy-D-ribose 5-phosphate</text>
        <dbReference type="Rhea" id="RHEA:57852"/>
        <dbReference type="ChEBI" id="CHEBI:15377"/>
        <dbReference type="ChEBI" id="CHEBI:26432"/>
        <dbReference type="ChEBI" id="CHEBI:62877"/>
        <dbReference type="ChEBI" id="CHEBI:142209"/>
    </reaction>
</comment>
<comment type="subunit">
    <text evidence="1 6">Monomer and homodimer.</text>
</comment>
<comment type="similarity">
    <text evidence="6">Belongs to the 2'-deoxynucleoside 5'-phosphate N-hydrolase 1 family.</text>
</comment>
<keyword evidence="3 6" id="KW-0546">Nucleotide metabolism</keyword>
<feature type="binding site" description="in other chain" evidence="6">
    <location>
        <position position="105"/>
    </location>
    <ligand>
        <name>substrate</name>
        <note>ligand shared between homodimeric partners</note>
    </ligand>
</feature>
<dbReference type="PANTHER" id="PTHR15364">
    <property type="entry name" value="2'-DEOXYNUCLEOSIDE 5'-PHOSPHATE N-HYDROLASE 1"/>
    <property type="match status" value="1"/>
</dbReference>
<evidence type="ECO:0000313" key="8">
    <source>
        <dbReference type="Ensembl" id="ENSBMSP00010028611.1"/>
    </source>
</evidence>
<keyword evidence="6" id="KW-0963">Cytoplasm</keyword>
<dbReference type="GeneTree" id="ENSGT00390000001216"/>
<dbReference type="InterPro" id="IPR051239">
    <property type="entry name" value="2'-dNMP_N-hydrolase"/>
</dbReference>
<evidence type="ECO:0000256" key="7">
    <source>
        <dbReference type="SAM" id="MobiDB-lite"/>
    </source>
</evidence>
<evidence type="ECO:0000256" key="1">
    <source>
        <dbReference type="ARBA" id="ARBA00011407"/>
    </source>
</evidence>
<sequence length="242" mass="26450">MRWPGGGGEQCIRSGGPRLLPGRVKEVREAVDSHTWVRLTSPFHKCGHSCTGAPQAGRVTCRRRAPPGAGREVRRRWRPERGEPGRPSLYFGGSIPGGREDRELYGRIVSRLRRFGAELTEHVATADQGARGEAAGEDLAWLQQAEGDGCVEVAQPSLGVGYELGRAVARNKPVLCLFRPQSGRVLSATIRGAAEGSRVQVWGYEAEEAAACWMDTLQRILPSGRLLPWPPHLTSPQLIKFS</sequence>
<dbReference type="Gene3D" id="3.40.50.450">
    <property type="match status" value="1"/>
</dbReference>
<dbReference type="GO" id="GO:0005737">
    <property type="term" value="C:cytoplasm"/>
    <property type="evidence" value="ECO:0007669"/>
    <property type="project" value="UniProtKB-SubCell"/>
</dbReference>
<dbReference type="AlphaFoldDB" id="A0A8C0E114"/>
<comment type="function">
    <text evidence="6">Catalyzes the cleavage of the N-glycosidic bond of deoxyribonucleoside 5'-monophosphates to yield deoxyribose 5-phosphate and a purine or pyrimidine base. Deoxyribonucleoside 5'-monophosphates containing purine bases are preferred to those containing pyrimidine bases.</text>
</comment>
<comment type="caution">
    <text evidence="6">Lacks conserved residue(s) required for the propagation of feature annotation.</text>
</comment>
<evidence type="ECO:0000256" key="2">
    <source>
        <dbReference type="ARBA" id="ARBA00022801"/>
    </source>
</evidence>
<proteinExistence type="inferred from homology"/>
<accession>A0A8C0E114</accession>
<name>A0A8C0E114_BALMU</name>
<dbReference type="GO" id="GO:0070694">
    <property type="term" value="F:5-hydroxymethyl-dUMP N-hydrolase activity"/>
    <property type="evidence" value="ECO:0007669"/>
    <property type="project" value="InterPro"/>
</dbReference>
<comment type="catalytic activity">
    <reaction evidence="6">
        <text>a purine 2'-deoxyribonucleoside 5'-phosphate + H2O = a purine nucleobase + 2-deoxy-D-ribose 5-phosphate</text>
        <dbReference type="Rhea" id="RHEA:51132"/>
        <dbReference type="ChEBI" id="CHEBI:15377"/>
        <dbReference type="ChEBI" id="CHEBI:26386"/>
        <dbReference type="ChEBI" id="CHEBI:62877"/>
        <dbReference type="ChEBI" id="CHEBI:142198"/>
    </reaction>
</comment>
<feature type="region of interest" description="Disordered" evidence="7">
    <location>
        <begin position="64"/>
        <end position="93"/>
    </location>
</feature>
<evidence type="ECO:0000256" key="5">
    <source>
        <dbReference type="ARBA" id="ARBA00047460"/>
    </source>
</evidence>